<dbReference type="eggNOG" id="COG0037">
    <property type="taxonomic scope" value="Bacteria"/>
</dbReference>
<keyword evidence="1" id="KW-0808">Transferase</keyword>
<name>I7A402_MELRP</name>
<protein>
    <submittedName>
        <fullName evidence="1">N-acetyl sugar amidotransferase</fullName>
    </submittedName>
</protein>
<dbReference type="Proteomes" id="UP000009011">
    <property type="component" value="Chromosome"/>
</dbReference>
<dbReference type="Gene3D" id="3.40.50.620">
    <property type="entry name" value="HUPs"/>
    <property type="match status" value="1"/>
</dbReference>
<dbReference type="GO" id="GO:0016740">
    <property type="term" value="F:transferase activity"/>
    <property type="evidence" value="ECO:0007669"/>
    <property type="project" value="UniProtKB-KW"/>
</dbReference>
<gene>
    <name evidence="1" type="ordered locus">MROS_2678</name>
</gene>
<dbReference type="AlphaFoldDB" id="I7A402"/>
<dbReference type="KEGG" id="mro:MROS_2678"/>
<evidence type="ECO:0000313" key="1">
    <source>
        <dbReference type="EMBL" id="AFN75908.1"/>
    </source>
</evidence>
<evidence type="ECO:0000313" key="2">
    <source>
        <dbReference type="Proteomes" id="UP000009011"/>
    </source>
</evidence>
<dbReference type="STRING" id="1191523.MROS_2678"/>
<accession>I7A402</accession>
<dbReference type="EMBL" id="CP003557">
    <property type="protein sequence ID" value="AFN75908.1"/>
    <property type="molecule type" value="Genomic_DNA"/>
</dbReference>
<keyword evidence="2" id="KW-1185">Reference proteome</keyword>
<dbReference type="OrthoDB" id="702at2"/>
<dbReference type="NCBIfam" id="TIGR03573">
    <property type="entry name" value="WbuX"/>
    <property type="match status" value="1"/>
</dbReference>
<sequence>MKICKLGIWDETIPGIKFDENGISNYAKIQLKLMEDFPRREQGKKQWEKIVEQVKKKGRNKKYDCVAGISGGTDSSYMLYLLKQYGLRPLAVNLDNGWNSEIAVANIEKVTRSLEIDLETYVIDYEEIKELFRCYMIACLPWIDSPSDMAIQAILYQIAHKEGVNDIFIGNDFRSEGKQPTEWTYSDYKQLKFIHKKYGRIPLKTYPTMSLIKFFYYGFFRNIKMIPIYNYLDYTKKEAQKFLIERFGWQYYGEHHHENLFTKFAIGYWQYKKFGIDKRKITYSSQVLSGEISRDEALNRVAKLPYNEEEIKKDLDYILNKLNFSHDEFQQIWNAPNKTFREYPSYYHYFEKFYRYLWPVLSHVLPVKPKIFYEYDERKKQGS</sequence>
<reference evidence="1 2" key="1">
    <citation type="journal article" date="2013" name="PLoS ONE">
        <title>Genomic analysis of Melioribacter roseus, facultatively anaerobic organotrophic bacterium representing a novel deep lineage within Bacteriodetes/Chlorobi group.</title>
        <authorList>
            <person name="Kadnikov V.V."/>
            <person name="Mardanov A.V."/>
            <person name="Podosokorskaya O.A."/>
            <person name="Gavrilov S.N."/>
            <person name="Kublanov I.V."/>
            <person name="Beletsky A.V."/>
            <person name="Bonch-Osmolovskaya E.A."/>
            <person name="Ravin N.V."/>
        </authorList>
    </citation>
    <scope>NUCLEOTIDE SEQUENCE [LARGE SCALE GENOMIC DNA]</scope>
    <source>
        <strain evidence="2">JCM 17771 / P3M-2</strain>
    </source>
</reference>
<organism evidence="1 2">
    <name type="scientific">Melioribacter roseus (strain DSM 23840 / JCM 17771 / VKM B-2668 / P3M-2)</name>
    <dbReference type="NCBI Taxonomy" id="1191523"/>
    <lineage>
        <taxon>Bacteria</taxon>
        <taxon>Pseudomonadati</taxon>
        <taxon>Ignavibacteriota</taxon>
        <taxon>Ignavibacteria</taxon>
        <taxon>Ignavibacteriales</taxon>
        <taxon>Melioribacteraceae</taxon>
        <taxon>Melioribacter</taxon>
    </lineage>
</organism>
<dbReference type="RefSeq" id="WP_014857338.1">
    <property type="nucleotide sequence ID" value="NC_018178.1"/>
</dbReference>
<dbReference type="SUPFAM" id="SSF52402">
    <property type="entry name" value="Adenine nucleotide alpha hydrolases-like"/>
    <property type="match status" value="1"/>
</dbReference>
<dbReference type="InterPro" id="IPR020022">
    <property type="entry name" value="N-acetyl_sugar_amidoTrfase"/>
</dbReference>
<dbReference type="HOGENOM" id="CLU_056004_0_0_10"/>
<dbReference type="PATRIC" id="fig|1191523.3.peg.2813"/>
<proteinExistence type="predicted"/>
<dbReference type="InterPro" id="IPR014729">
    <property type="entry name" value="Rossmann-like_a/b/a_fold"/>
</dbReference>